<organism evidence="2 3">
    <name type="scientific">Microbacterium panaciterrae</name>
    <dbReference type="NCBI Taxonomy" id="985759"/>
    <lineage>
        <taxon>Bacteria</taxon>
        <taxon>Bacillati</taxon>
        <taxon>Actinomycetota</taxon>
        <taxon>Actinomycetes</taxon>
        <taxon>Micrococcales</taxon>
        <taxon>Microbacteriaceae</taxon>
        <taxon>Microbacterium</taxon>
    </lineage>
</organism>
<dbReference type="InterPro" id="IPR005158">
    <property type="entry name" value="BTAD"/>
</dbReference>
<sequence length="1056" mass="110374">MTARIGVLGPVRIADRDAGGAPMRALLAALVIAGRGATRSVATLADDIWGEDGPQHPKAALQTLVSRARALAGADAILSVPGGYALGTDDTDLADARGMLARASTLAETDPRRCEMLAAAADLWRGDPGADLGAAPIAEDLAHAAAALRTDIDLRRAEALTAIGDAQGAASVLDALAAGHPIDEGIHLALMEAFDAAGRSSDALAVFARLRTTLRETLGSSPGSAITERNARLLRAQDDGPRVRIGVQAAPNALIGRDEALAEARALLGRTRLLTIVGAGGLGKTRVAQALAGESDAPVVIVVALAGVRADAGVPVAIAAALGISENTASRRLGDTRPRPDLGARIAGALSDRATLLVLDNCEQVIDGAAQWAAELLAAVPSLRILTTSRTALSIAAERVLALDPLGIDATTEAPAVRLFLERAHAARPGARLDLDVVARLCERLDGLPLAIELAAARVRTMTPAQIEARLENRFALLTTGDRSAPARHRTLEAVIEWSWDLLASDTQRALAMLSVLPGGFSAATAAAILGGSAADDILDRLAGHSLLTVIASADDSEMRFRMLETVREFGYDRLQDSAGVDAAWEAVIAWAVAFATRHGFGARTFPAGLTSHAHRAITEEHDNLVHVMRHLIADGRNADAVRLFTVLGQSWFIRGSFTEFIGYARPMIEVTEAVPDGALDVDIVIIALAMGALGCMISGDPIAARGLALVRIRAETVGDLLAPAWQVLTGALISSGRGVATGASFASAPEGSDPRALLASDILLSHAAENDGEVDTAAEAARTAWERARVLDERWAEGMAADLAAQLAAQSDRPGEAMTWMARATTVFEEFDAQDQISQQEWVRGGALLCLGRSAEARTLFQRLADDGGMSQDGLELSSIGAYGLAEADLLDGDIAGAAASYARAMQSFADPVQRRSPWYLMALSGYLSAATRSLGLPVAELGIWERRLRTRTIAVCRQRREGVDRPVLGTALLGWSAWALRTAGLQDRGVDAVAFAEALGGRQNMPTLNLARHVADAERIAGADAVARARADAARSGAGERVTRGLAALGHLPA</sequence>
<dbReference type="Gene3D" id="1.25.40.10">
    <property type="entry name" value="Tetratricopeptide repeat domain"/>
    <property type="match status" value="1"/>
</dbReference>
<dbReference type="EMBL" id="BAABGP010000008">
    <property type="protein sequence ID" value="GAA4483535.1"/>
    <property type="molecule type" value="Genomic_DNA"/>
</dbReference>
<gene>
    <name evidence="2" type="ORF">GCM10023171_15240</name>
</gene>
<reference evidence="3" key="1">
    <citation type="journal article" date="2019" name="Int. J. Syst. Evol. Microbiol.">
        <title>The Global Catalogue of Microorganisms (GCM) 10K type strain sequencing project: providing services to taxonomists for standard genome sequencing and annotation.</title>
        <authorList>
            <consortium name="The Broad Institute Genomics Platform"/>
            <consortium name="The Broad Institute Genome Sequencing Center for Infectious Disease"/>
            <person name="Wu L."/>
            <person name="Ma J."/>
        </authorList>
    </citation>
    <scope>NUCLEOTIDE SEQUENCE [LARGE SCALE GENOMIC DNA]</scope>
    <source>
        <strain evidence="3">JCM 17839</strain>
    </source>
</reference>
<dbReference type="SUPFAM" id="SSF52540">
    <property type="entry name" value="P-loop containing nucleoside triphosphate hydrolases"/>
    <property type="match status" value="1"/>
</dbReference>
<dbReference type="InterPro" id="IPR036388">
    <property type="entry name" value="WH-like_DNA-bd_sf"/>
</dbReference>
<dbReference type="PANTHER" id="PTHR47691:SF3">
    <property type="entry name" value="HTH-TYPE TRANSCRIPTIONAL REGULATOR RV0890C-RELATED"/>
    <property type="match status" value="1"/>
</dbReference>
<dbReference type="SUPFAM" id="SSF48452">
    <property type="entry name" value="TPR-like"/>
    <property type="match status" value="1"/>
</dbReference>
<keyword evidence="3" id="KW-1185">Reference proteome</keyword>
<dbReference type="Pfam" id="PF03704">
    <property type="entry name" value="BTAD"/>
    <property type="match status" value="1"/>
</dbReference>
<dbReference type="RefSeq" id="WP_345185765.1">
    <property type="nucleotide sequence ID" value="NZ_BAABGP010000008.1"/>
</dbReference>
<name>A0ABP8PAI9_9MICO</name>
<evidence type="ECO:0000259" key="1">
    <source>
        <dbReference type="SMART" id="SM01043"/>
    </source>
</evidence>
<protein>
    <recommendedName>
        <fullName evidence="1">Bacterial transcriptional activator domain-containing protein</fullName>
    </recommendedName>
</protein>
<dbReference type="Gene3D" id="1.10.10.10">
    <property type="entry name" value="Winged helix-like DNA-binding domain superfamily/Winged helix DNA-binding domain"/>
    <property type="match status" value="1"/>
</dbReference>
<dbReference type="InterPro" id="IPR011990">
    <property type="entry name" value="TPR-like_helical_dom_sf"/>
</dbReference>
<dbReference type="SMART" id="SM01043">
    <property type="entry name" value="BTAD"/>
    <property type="match status" value="1"/>
</dbReference>
<proteinExistence type="predicted"/>
<evidence type="ECO:0000313" key="2">
    <source>
        <dbReference type="EMBL" id="GAA4483535.1"/>
    </source>
</evidence>
<dbReference type="InterPro" id="IPR027417">
    <property type="entry name" value="P-loop_NTPase"/>
</dbReference>
<comment type="caution">
    <text evidence="2">The sequence shown here is derived from an EMBL/GenBank/DDBJ whole genome shotgun (WGS) entry which is preliminary data.</text>
</comment>
<dbReference type="PRINTS" id="PR00364">
    <property type="entry name" value="DISEASERSIST"/>
</dbReference>
<accession>A0ABP8PAI9</accession>
<dbReference type="PANTHER" id="PTHR47691">
    <property type="entry name" value="REGULATOR-RELATED"/>
    <property type="match status" value="1"/>
</dbReference>
<dbReference type="Proteomes" id="UP001500731">
    <property type="component" value="Unassembled WGS sequence"/>
</dbReference>
<feature type="domain" description="Bacterial transcriptional activator" evidence="1">
    <location>
        <begin position="91"/>
        <end position="234"/>
    </location>
</feature>
<evidence type="ECO:0000313" key="3">
    <source>
        <dbReference type="Proteomes" id="UP001500731"/>
    </source>
</evidence>